<sequence>MSAEMKGELETWVRNVGDHTSDPEKFVAGSFGRHFPAWQKLLKDSKRESSKRVLKMLAAGIKPQFVGTEDAEPKKREQVEFRNHQSFYDNAPFAVGEAVKMVQNGTLHVYGPGDGKPKVVNPLGVVNLPKGRLVVNARYVNLFFKKHAFKYETLREVLTFLTQASFFTTWDFKAGYYHVLINPAYRKYFGIKIGEVYMHYNAMCFGWSEACFLYTLLTQELSKEIRLRAVPVSSYLDDGLTGDVDFYRCLWATVFIIKLLTLCGAVFSIPKCNLWPQQEGPWLGFLIETVAQRFSVAPAKMEKLRTALRGLAESADVTPRELAKAAKRTAELFLQRLPEWNGRRWFPRCVMAEAGLDASETGFGGTIQVPGGEKLTVVGTLAEEERSMSSTARETVAFLRVLTEAYERAGEVLRGAAVLLKGDNQGAVRAVNAMNSRAPDVNAALRQLFELCAEGDFDVVAQWKPRAEMQEEDDLSKFQESSDWGLSAERVRRILGEFGVEPALDLFASDTWHVSDRFFSQHITPGCLGADALRVDWRDLLAPGEISWIFPPVLDSLARS</sequence>
<dbReference type="Gene3D" id="3.30.70.270">
    <property type="match status" value="1"/>
</dbReference>
<proteinExistence type="predicted"/>
<dbReference type="OrthoDB" id="538944at2759"/>
<dbReference type="InterPro" id="IPR052055">
    <property type="entry name" value="Hepadnavirus_pol/RT"/>
</dbReference>
<dbReference type="STRING" id="105231.A0A1Y1IHB9"/>
<dbReference type="PANTHER" id="PTHR33050">
    <property type="entry name" value="REVERSE TRANSCRIPTASE DOMAIN-CONTAINING PROTEIN"/>
    <property type="match status" value="1"/>
</dbReference>
<dbReference type="PANTHER" id="PTHR33050:SF7">
    <property type="entry name" value="RIBONUCLEASE H"/>
    <property type="match status" value="1"/>
</dbReference>
<evidence type="ECO:0000259" key="1">
    <source>
        <dbReference type="Pfam" id="PF00078"/>
    </source>
</evidence>
<dbReference type="Pfam" id="PF00078">
    <property type="entry name" value="RVT_1"/>
    <property type="match status" value="1"/>
</dbReference>
<accession>A0A1Y1IHB9</accession>
<gene>
    <name evidence="2" type="ORF">KFL_006170020</name>
</gene>
<name>A0A1Y1IHB9_KLENI</name>
<dbReference type="AlphaFoldDB" id="A0A1Y1IHB9"/>
<dbReference type="EMBL" id="DF237566">
    <property type="protein sequence ID" value="GAQ90234.1"/>
    <property type="molecule type" value="Genomic_DNA"/>
</dbReference>
<dbReference type="InterPro" id="IPR000477">
    <property type="entry name" value="RT_dom"/>
</dbReference>
<reference evidence="2 3" key="1">
    <citation type="journal article" date="2014" name="Nat. Commun.">
        <title>Klebsormidium flaccidum genome reveals primary factors for plant terrestrial adaptation.</title>
        <authorList>
            <person name="Hori K."/>
            <person name="Maruyama F."/>
            <person name="Fujisawa T."/>
            <person name="Togashi T."/>
            <person name="Yamamoto N."/>
            <person name="Seo M."/>
            <person name="Sato S."/>
            <person name="Yamada T."/>
            <person name="Mori H."/>
            <person name="Tajima N."/>
            <person name="Moriyama T."/>
            <person name="Ikeuchi M."/>
            <person name="Watanabe M."/>
            <person name="Wada H."/>
            <person name="Kobayashi K."/>
            <person name="Saito M."/>
            <person name="Masuda T."/>
            <person name="Sasaki-Sekimoto Y."/>
            <person name="Mashiguchi K."/>
            <person name="Awai K."/>
            <person name="Shimojima M."/>
            <person name="Masuda S."/>
            <person name="Iwai M."/>
            <person name="Nobusawa T."/>
            <person name="Narise T."/>
            <person name="Kondo S."/>
            <person name="Saito H."/>
            <person name="Sato R."/>
            <person name="Murakawa M."/>
            <person name="Ihara Y."/>
            <person name="Oshima-Yamada Y."/>
            <person name="Ohtaka K."/>
            <person name="Satoh M."/>
            <person name="Sonobe K."/>
            <person name="Ishii M."/>
            <person name="Ohtani R."/>
            <person name="Kanamori-Sato M."/>
            <person name="Honoki R."/>
            <person name="Miyazaki D."/>
            <person name="Mochizuki H."/>
            <person name="Umetsu J."/>
            <person name="Higashi K."/>
            <person name="Shibata D."/>
            <person name="Kamiya Y."/>
            <person name="Sato N."/>
            <person name="Nakamura Y."/>
            <person name="Tabata S."/>
            <person name="Ida S."/>
            <person name="Kurokawa K."/>
            <person name="Ohta H."/>
        </authorList>
    </citation>
    <scope>NUCLEOTIDE SEQUENCE [LARGE SCALE GENOMIC DNA]</scope>
    <source>
        <strain evidence="2 3">NIES-2285</strain>
    </source>
</reference>
<keyword evidence="2" id="KW-0808">Transferase</keyword>
<dbReference type="GO" id="GO:0003964">
    <property type="term" value="F:RNA-directed DNA polymerase activity"/>
    <property type="evidence" value="ECO:0007669"/>
    <property type="project" value="UniProtKB-KW"/>
</dbReference>
<keyword evidence="2" id="KW-0695">RNA-directed DNA polymerase</keyword>
<evidence type="ECO:0000313" key="2">
    <source>
        <dbReference type="EMBL" id="GAQ90234.1"/>
    </source>
</evidence>
<dbReference type="InterPro" id="IPR043128">
    <property type="entry name" value="Rev_trsase/Diguanyl_cyclase"/>
</dbReference>
<keyword evidence="3" id="KW-1185">Reference proteome</keyword>
<dbReference type="SUPFAM" id="SSF56672">
    <property type="entry name" value="DNA/RNA polymerases"/>
    <property type="match status" value="1"/>
</dbReference>
<keyword evidence="2" id="KW-0548">Nucleotidyltransferase</keyword>
<evidence type="ECO:0000313" key="3">
    <source>
        <dbReference type="Proteomes" id="UP000054558"/>
    </source>
</evidence>
<feature type="domain" description="Reverse transcriptase" evidence="1">
    <location>
        <begin position="144"/>
        <end position="285"/>
    </location>
</feature>
<dbReference type="Gene3D" id="3.10.10.10">
    <property type="entry name" value="HIV Type 1 Reverse Transcriptase, subunit A, domain 1"/>
    <property type="match status" value="1"/>
</dbReference>
<dbReference type="Proteomes" id="UP000054558">
    <property type="component" value="Unassembled WGS sequence"/>
</dbReference>
<protein>
    <submittedName>
        <fullName evidence="2">Reverse transcriptase</fullName>
    </submittedName>
</protein>
<organism evidence="2 3">
    <name type="scientific">Klebsormidium nitens</name>
    <name type="common">Green alga</name>
    <name type="synonym">Ulothrix nitens</name>
    <dbReference type="NCBI Taxonomy" id="105231"/>
    <lineage>
        <taxon>Eukaryota</taxon>
        <taxon>Viridiplantae</taxon>
        <taxon>Streptophyta</taxon>
        <taxon>Klebsormidiophyceae</taxon>
        <taxon>Klebsormidiales</taxon>
        <taxon>Klebsormidiaceae</taxon>
        <taxon>Klebsormidium</taxon>
    </lineage>
</organism>
<dbReference type="InterPro" id="IPR043502">
    <property type="entry name" value="DNA/RNA_pol_sf"/>
</dbReference>